<dbReference type="RefSeq" id="WP_148971787.1">
    <property type="nucleotide sequence ID" value="NZ_CP043316.1"/>
</dbReference>
<dbReference type="Proteomes" id="UP000325004">
    <property type="component" value="Chromosome"/>
</dbReference>
<protein>
    <submittedName>
        <fullName evidence="1">Uncharacterized protein</fullName>
    </submittedName>
</protein>
<dbReference type="EMBL" id="CP043316">
    <property type="protein sequence ID" value="QEK38666.1"/>
    <property type="molecule type" value="Genomic_DNA"/>
</dbReference>
<proteinExistence type="predicted"/>
<accession>A0A5C0UEY7</accession>
<gene>
    <name evidence="1" type="ORF">FZC34_01965</name>
</gene>
<dbReference type="Gene3D" id="1.10.8.60">
    <property type="match status" value="1"/>
</dbReference>
<sequence>MACMQMILDFQWNIDFSESSFFVNETNRHVISWIKSQNMWNYHTILIGQPKSGKTHLAHIWKKLTNASFIKNVQNIDYTQPLIIDKIESFIQEDIFNILFNSMHHKTHTLWLIENSNILKQFIPDIQSRFNTMTSMHIPSPTEEICIEIMRKMSIDFGLDIHDDVFQFLIKRIKRSYVDVFNVISHINMQCMLQRKAPSLIFISSILHMI</sequence>
<name>A0A5C0UEY7_9PROT</name>
<dbReference type="OrthoDB" id="7390113at2"/>
<organism evidence="1 2">
    <name type="scientific">Candidatus Cytomitobacter primus</name>
    <dbReference type="NCBI Taxonomy" id="2066024"/>
    <lineage>
        <taxon>Bacteria</taxon>
        <taxon>Pseudomonadati</taxon>
        <taxon>Pseudomonadota</taxon>
        <taxon>Alphaproteobacteria</taxon>
        <taxon>Holosporales</taxon>
        <taxon>Holosporaceae</taxon>
        <taxon>Candidatus Cytomitobacter</taxon>
    </lineage>
</organism>
<evidence type="ECO:0000313" key="1">
    <source>
        <dbReference type="EMBL" id="QEK38666.1"/>
    </source>
</evidence>
<dbReference type="InterPro" id="IPR027417">
    <property type="entry name" value="P-loop_NTPase"/>
</dbReference>
<dbReference type="AlphaFoldDB" id="A0A5C0UEY7"/>
<keyword evidence="2" id="KW-1185">Reference proteome</keyword>
<dbReference type="SUPFAM" id="SSF52540">
    <property type="entry name" value="P-loop containing nucleoside triphosphate hydrolases"/>
    <property type="match status" value="1"/>
</dbReference>
<dbReference type="KEGG" id="cpri:FZC34_01965"/>
<evidence type="ECO:0000313" key="2">
    <source>
        <dbReference type="Proteomes" id="UP000325004"/>
    </source>
</evidence>
<dbReference type="Gene3D" id="3.40.50.300">
    <property type="entry name" value="P-loop containing nucleotide triphosphate hydrolases"/>
    <property type="match status" value="1"/>
</dbReference>
<reference evidence="1 2" key="1">
    <citation type="submission" date="2019-08" db="EMBL/GenBank/DDBJ databases">
        <title>Highly reduced genomes of protist endosymbionts show evolutionary convergence.</title>
        <authorList>
            <person name="George E."/>
            <person name="Husnik F."/>
            <person name="Tashyreva D."/>
            <person name="Prokopchuk G."/>
            <person name="Horak A."/>
            <person name="Kwong W.K."/>
            <person name="Lukes J."/>
            <person name="Keeling P.J."/>
        </authorList>
    </citation>
    <scope>NUCLEOTIDE SEQUENCE [LARGE SCALE GENOMIC DNA]</scope>
    <source>
        <strain evidence="1">1604LC</strain>
    </source>
</reference>